<dbReference type="Proteomes" id="UP000005240">
    <property type="component" value="Unassembled WGS sequence"/>
</dbReference>
<evidence type="ECO:0000313" key="2">
    <source>
        <dbReference type="EMBL" id="OAV99330.1"/>
    </source>
</evidence>
<evidence type="ECO:0000256" key="1">
    <source>
        <dbReference type="SAM" id="SignalP"/>
    </source>
</evidence>
<proteinExistence type="predicted"/>
<name>A0A180H2V2_PUCT1</name>
<accession>A0A180H2V2</accession>
<dbReference type="EnsemblFungi" id="PTTG_25350-t43_1">
    <property type="protein sequence ID" value="PTTG_25350-t43_1-p1"/>
    <property type="gene ID" value="PTTG_25350"/>
</dbReference>
<feature type="chain" id="PRO_5008110577" evidence="1">
    <location>
        <begin position="25"/>
        <end position="334"/>
    </location>
</feature>
<gene>
    <name evidence="2" type="ORF">PTTG_25350</name>
</gene>
<keyword evidence="1" id="KW-0732">Signal</keyword>
<protein>
    <submittedName>
        <fullName evidence="2 3">Uncharacterized protein</fullName>
    </submittedName>
</protein>
<reference evidence="2" key="2">
    <citation type="submission" date="2016-05" db="EMBL/GenBank/DDBJ databases">
        <title>Comparative analysis highlights variable genome content of wheat rusts and divergence of the mating loci.</title>
        <authorList>
            <person name="Cuomo C.A."/>
            <person name="Bakkeren G."/>
            <person name="Szabo L."/>
            <person name="Khalil H."/>
            <person name="Joly D."/>
            <person name="Goldberg J."/>
            <person name="Young S."/>
            <person name="Zeng Q."/>
            <person name="Fellers J."/>
        </authorList>
    </citation>
    <scope>NUCLEOTIDE SEQUENCE [LARGE SCALE GENOMIC DNA]</scope>
    <source>
        <strain evidence="2">1-1 BBBD Race 1</strain>
    </source>
</reference>
<keyword evidence="4" id="KW-1185">Reference proteome</keyword>
<organism evidence="2">
    <name type="scientific">Puccinia triticina (isolate 1-1 / race 1 (BBBD))</name>
    <name type="common">Brown leaf rust fungus</name>
    <dbReference type="NCBI Taxonomy" id="630390"/>
    <lineage>
        <taxon>Eukaryota</taxon>
        <taxon>Fungi</taxon>
        <taxon>Dikarya</taxon>
        <taxon>Basidiomycota</taxon>
        <taxon>Pucciniomycotina</taxon>
        <taxon>Pucciniomycetes</taxon>
        <taxon>Pucciniales</taxon>
        <taxon>Pucciniaceae</taxon>
        <taxon>Puccinia</taxon>
    </lineage>
</organism>
<evidence type="ECO:0000313" key="4">
    <source>
        <dbReference type="Proteomes" id="UP000005240"/>
    </source>
</evidence>
<reference evidence="2" key="1">
    <citation type="submission" date="2009-11" db="EMBL/GenBank/DDBJ databases">
        <authorList>
            <consortium name="The Broad Institute Genome Sequencing Platform"/>
            <person name="Ward D."/>
            <person name="Feldgarden M."/>
            <person name="Earl A."/>
            <person name="Young S.K."/>
            <person name="Zeng Q."/>
            <person name="Koehrsen M."/>
            <person name="Alvarado L."/>
            <person name="Berlin A."/>
            <person name="Bochicchio J."/>
            <person name="Borenstein D."/>
            <person name="Chapman S.B."/>
            <person name="Chen Z."/>
            <person name="Engels R."/>
            <person name="Freedman E."/>
            <person name="Gellesch M."/>
            <person name="Goldberg J."/>
            <person name="Griggs A."/>
            <person name="Gujja S."/>
            <person name="Heilman E."/>
            <person name="Heiman D."/>
            <person name="Hepburn T."/>
            <person name="Howarth C."/>
            <person name="Jen D."/>
            <person name="Larson L."/>
            <person name="Lewis B."/>
            <person name="Mehta T."/>
            <person name="Park D."/>
            <person name="Pearson M."/>
            <person name="Roberts A."/>
            <person name="Saif S."/>
            <person name="Shea T."/>
            <person name="Shenoy N."/>
            <person name="Sisk P."/>
            <person name="Stolte C."/>
            <person name="Sykes S."/>
            <person name="Thomson T."/>
            <person name="Walk T."/>
            <person name="White J."/>
            <person name="Yandava C."/>
            <person name="Izard J."/>
            <person name="Baranova O.V."/>
            <person name="Blanton J.M."/>
            <person name="Tanner A.C."/>
            <person name="Dewhirst F.E."/>
            <person name="Haas B."/>
            <person name="Nusbaum C."/>
            <person name="Birren B."/>
        </authorList>
    </citation>
    <scope>NUCLEOTIDE SEQUENCE [LARGE SCALE GENOMIC DNA]</scope>
    <source>
        <strain evidence="2">1-1 BBBD Race 1</strain>
    </source>
</reference>
<reference evidence="3 4" key="3">
    <citation type="journal article" date="2017" name="G3 (Bethesda)">
        <title>Comparative analysis highlights variable genome content of wheat rusts and divergence of the mating loci.</title>
        <authorList>
            <person name="Cuomo C.A."/>
            <person name="Bakkeren G."/>
            <person name="Khalil H.B."/>
            <person name="Panwar V."/>
            <person name="Joly D."/>
            <person name="Linning R."/>
            <person name="Sakthikumar S."/>
            <person name="Song X."/>
            <person name="Adiconis X."/>
            <person name="Fan L."/>
            <person name="Goldberg J.M."/>
            <person name="Levin J.Z."/>
            <person name="Young S."/>
            <person name="Zeng Q."/>
            <person name="Anikster Y."/>
            <person name="Bruce M."/>
            <person name="Wang M."/>
            <person name="Yin C."/>
            <person name="McCallum B."/>
            <person name="Szabo L.J."/>
            <person name="Hulbert S."/>
            <person name="Chen X."/>
            <person name="Fellers J.P."/>
        </authorList>
    </citation>
    <scope>NUCLEOTIDE SEQUENCE</scope>
    <source>
        <strain evidence="3">isolate 1-1 / race 1 (BBBD)</strain>
        <strain evidence="4">Isolate 1-1 / race 1 (BBBD)</strain>
    </source>
</reference>
<dbReference type="EMBL" id="ADAS02000003">
    <property type="protein sequence ID" value="OAV99330.1"/>
    <property type="molecule type" value="Genomic_DNA"/>
</dbReference>
<dbReference type="VEuPathDB" id="FungiDB:PTTG_25350"/>
<reference evidence="3" key="4">
    <citation type="submission" date="2025-05" db="UniProtKB">
        <authorList>
            <consortium name="EnsemblFungi"/>
        </authorList>
    </citation>
    <scope>IDENTIFICATION</scope>
    <source>
        <strain evidence="3">isolate 1-1 / race 1 (BBBD)</strain>
    </source>
</reference>
<evidence type="ECO:0000313" key="3">
    <source>
        <dbReference type="EnsemblFungi" id="PTTG_25350-t43_1-p1"/>
    </source>
</evidence>
<dbReference type="AlphaFoldDB" id="A0A180H2V2"/>
<feature type="signal peptide" evidence="1">
    <location>
        <begin position="1"/>
        <end position="24"/>
    </location>
</feature>
<sequence length="334" mass="37922">MIFHPRLLALYGVLLVITQTPVQCSSSTLMKRTCAPKAPEAFHPKCGRLAEPADSELISSHGTQDDESRIGQEMSPDQFDQLHAHGDSGPTSSGHVYVKQNHAEEEIDNWKTMEVGQFVATARRVLGLDSGGFTGLRKLFHQHEYDDVMELSELITLTINWLPKAIPHNPLAKSLEGENRKAVLEDLEKQFKHVELYEILRFKFPYISQSTAESILEYIVQGGIGNNSALSSGAPWDYKNVQEVIKNFYKRTSPQSPHDQISKDQDKDFPQVILLKNFYALAPSLIQFPCKWKNKLEEYLKKKGYKGQDIFLDEMIQLTLNFFSERGYTNTGNN</sequence>